<evidence type="ECO:0000313" key="3">
    <source>
        <dbReference type="Proteomes" id="UP000294744"/>
    </source>
</evidence>
<proteinExistence type="predicted"/>
<dbReference type="EMBL" id="SMKV01000004">
    <property type="protein sequence ID" value="TDC95429.1"/>
    <property type="molecule type" value="Genomic_DNA"/>
</dbReference>
<comment type="caution">
    <text evidence="2">The sequence shown here is derived from an EMBL/GenBank/DDBJ whole genome shotgun (WGS) entry which is preliminary data.</text>
</comment>
<feature type="domain" description="Carrier" evidence="1">
    <location>
        <begin position="1"/>
        <end position="79"/>
    </location>
</feature>
<gene>
    <name evidence="2" type="ORF">E1161_04405</name>
</gene>
<dbReference type="InterPro" id="IPR009081">
    <property type="entry name" value="PP-bd_ACP"/>
</dbReference>
<evidence type="ECO:0000313" key="2">
    <source>
        <dbReference type="EMBL" id="TDC95429.1"/>
    </source>
</evidence>
<keyword evidence="3" id="KW-1185">Reference proteome</keyword>
<evidence type="ECO:0000259" key="1">
    <source>
        <dbReference type="PROSITE" id="PS50075"/>
    </source>
</evidence>
<dbReference type="InterPro" id="IPR036736">
    <property type="entry name" value="ACP-like_sf"/>
</dbReference>
<dbReference type="SUPFAM" id="SSF47336">
    <property type="entry name" value="ACP-like"/>
    <property type="match status" value="1"/>
</dbReference>
<reference evidence="2 3" key="1">
    <citation type="submission" date="2019-03" db="EMBL/GenBank/DDBJ databases">
        <title>Draft genome sequences of novel Actinobacteria.</title>
        <authorList>
            <person name="Sahin N."/>
            <person name="Ay H."/>
            <person name="Saygin H."/>
        </authorList>
    </citation>
    <scope>NUCLEOTIDE SEQUENCE [LARGE SCALE GENOMIC DNA]</scope>
    <source>
        <strain evidence="2 3">16K404</strain>
    </source>
</reference>
<dbReference type="AlphaFoldDB" id="A0A4R4V7R7"/>
<dbReference type="RefSeq" id="WP_132619834.1">
    <property type="nucleotide sequence ID" value="NZ_SMKV01000004.1"/>
</dbReference>
<protein>
    <submittedName>
        <fullName evidence="2">Acyl carrier protein</fullName>
    </submittedName>
</protein>
<sequence>MDRTTKITQFIEERFLVEFGTDVTPQDDLFKTGVLDSFGYVQLMAFLEQEFALQVDEEDMLTNVLVSLESIDGYVAAKLGQ</sequence>
<dbReference type="Pfam" id="PF00550">
    <property type="entry name" value="PP-binding"/>
    <property type="match status" value="1"/>
</dbReference>
<accession>A0A4R4V7R7</accession>
<name>A0A4R4V7R7_9PSEU</name>
<dbReference type="OrthoDB" id="2625323at2"/>
<dbReference type="PROSITE" id="PS50075">
    <property type="entry name" value="CARRIER"/>
    <property type="match status" value="1"/>
</dbReference>
<dbReference type="Gene3D" id="1.10.1200.10">
    <property type="entry name" value="ACP-like"/>
    <property type="match status" value="1"/>
</dbReference>
<organism evidence="2 3">
    <name type="scientific">Saccharopolyspora aridisoli</name>
    <dbReference type="NCBI Taxonomy" id="2530385"/>
    <lineage>
        <taxon>Bacteria</taxon>
        <taxon>Bacillati</taxon>
        <taxon>Actinomycetota</taxon>
        <taxon>Actinomycetes</taxon>
        <taxon>Pseudonocardiales</taxon>
        <taxon>Pseudonocardiaceae</taxon>
        <taxon>Saccharopolyspora</taxon>
    </lineage>
</organism>
<dbReference type="Proteomes" id="UP000294744">
    <property type="component" value="Unassembled WGS sequence"/>
</dbReference>